<evidence type="ECO:0000313" key="2">
    <source>
        <dbReference type="Proteomes" id="UP000694890"/>
    </source>
</evidence>
<dbReference type="InterPro" id="IPR000299">
    <property type="entry name" value="FERM_domain"/>
</dbReference>
<dbReference type="PROSITE" id="PS00661">
    <property type="entry name" value="FERM_2"/>
    <property type="match status" value="1"/>
</dbReference>
<dbReference type="SUPFAM" id="SSF47031">
    <property type="entry name" value="Second domain of FERM"/>
    <property type="match status" value="1"/>
</dbReference>
<dbReference type="InterPro" id="IPR011993">
    <property type="entry name" value="PH-like_dom_sf"/>
</dbReference>
<gene>
    <name evidence="3" type="primary">LOC108874604</name>
</gene>
<name>A0AAJ8B470_LATCA</name>
<dbReference type="PROSITE" id="PS50057">
    <property type="entry name" value="FERM_3"/>
    <property type="match status" value="1"/>
</dbReference>
<dbReference type="RefSeq" id="XP_050924907.1">
    <property type="nucleotide sequence ID" value="XM_051068950.1"/>
</dbReference>
<dbReference type="InterPro" id="IPR035963">
    <property type="entry name" value="FERM_2"/>
</dbReference>
<dbReference type="SUPFAM" id="SSF50729">
    <property type="entry name" value="PH domain-like"/>
    <property type="match status" value="1"/>
</dbReference>
<organism evidence="2 3">
    <name type="scientific">Lates calcarifer</name>
    <name type="common">Barramundi</name>
    <name type="synonym">Holocentrus calcarifer</name>
    <dbReference type="NCBI Taxonomy" id="8187"/>
    <lineage>
        <taxon>Eukaryota</taxon>
        <taxon>Metazoa</taxon>
        <taxon>Chordata</taxon>
        <taxon>Craniata</taxon>
        <taxon>Vertebrata</taxon>
        <taxon>Euteleostomi</taxon>
        <taxon>Actinopterygii</taxon>
        <taxon>Neopterygii</taxon>
        <taxon>Teleostei</taxon>
        <taxon>Neoteleostei</taxon>
        <taxon>Acanthomorphata</taxon>
        <taxon>Carangaria</taxon>
        <taxon>Carangaria incertae sedis</taxon>
        <taxon>Centropomidae</taxon>
        <taxon>Lates</taxon>
    </lineage>
</organism>
<dbReference type="AlphaFoldDB" id="A0AAJ8B470"/>
<dbReference type="Gene3D" id="2.30.29.30">
    <property type="entry name" value="Pleckstrin-homology domain (PH domain)/Phosphotyrosine-binding domain (PTB)"/>
    <property type="match status" value="1"/>
</dbReference>
<dbReference type="InterPro" id="IPR019747">
    <property type="entry name" value="FERM_CS"/>
</dbReference>
<dbReference type="Proteomes" id="UP000694890">
    <property type="component" value="Unplaced"/>
</dbReference>
<reference evidence="3" key="1">
    <citation type="submission" date="2025-08" db="UniProtKB">
        <authorList>
            <consortium name="RefSeq"/>
        </authorList>
    </citation>
    <scope>IDENTIFICATION</scope>
    <source>
        <tissue evidence="3">Brain</tissue>
    </source>
</reference>
<dbReference type="PANTHER" id="PTHR23280">
    <property type="entry name" value="4.1 G PROTEIN"/>
    <property type="match status" value="1"/>
</dbReference>
<dbReference type="CDD" id="cd13186">
    <property type="entry name" value="FERM_C_NBL4_NBL5"/>
    <property type="match status" value="1"/>
</dbReference>
<dbReference type="PANTHER" id="PTHR23280:SF4">
    <property type="entry name" value="BAND 4.1-LIKE PROTEIN 4A"/>
    <property type="match status" value="1"/>
</dbReference>
<evidence type="ECO:0000313" key="3">
    <source>
        <dbReference type="RefSeq" id="XP_050924907.1"/>
    </source>
</evidence>
<feature type="domain" description="FERM" evidence="1">
    <location>
        <begin position="1"/>
        <end position="145"/>
    </location>
</feature>
<dbReference type="GO" id="GO:0031032">
    <property type="term" value="P:actomyosin structure organization"/>
    <property type="evidence" value="ECO:0007669"/>
    <property type="project" value="TreeGrafter"/>
</dbReference>
<dbReference type="FunFam" id="2.30.29.30:FF:000002">
    <property type="entry name" value="Band 4.1-like protein 5 isoform 1"/>
    <property type="match status" value="1"/>
</dbReference>
<dbReference type="GeneID" id="108874604"/>
<evidence type="ECO:0000259" key="1">
    <source>
        <dbReference type="PROSITE" id="PS50057"/>
    </source>
</evidence>
<proteinExistence type="predicted"/>
<dbReference type="GO" id="GO:0005856">
    <property type="term" value="C:cytoskeleton"/>
    <property type="evidence" value="ECO:0007669"/>
    <property type="project" value="TreeGrafter"/>
</dbReference>
<accession>A0AAJ8B470</accession>
<dbReference type="SMART" id="SM01196">
    <property type="entry name" value="FERM_C"/>
    <property type="match status" value="1"/>
</dbReference>
<dbReference type="InterPro" id="IPR018980">
    <property type="entry name" value="FERM_PH-like_C"/>
</dbReference>
<protein>
    <submittedName>
        <fullName evidence="3">Band 4.1-like protein 4 isoform X2</fullName>
    </submittedName>
</protein>
<sequence length="209" mass="24250">MLQADRGDHGGPEMMDSEENQEIQNLYRSFSGVSRPQAQSLFLSLCSSLQMYGVSLFNAYGENQSDYFLGPTPVGVVIYKNKVLVGKYFWQRITKLHFKDETFELRVVGKNGSETSFFFQMSDRYECKRLWRCCVDHHIFFRMSESNPLTNKMKHNSTARSPSLSFPRLNGSMRNKTFCMRPKHHNEFTHLTVSAHLFSSQSDSRECLQ</sequence>
<dbReference type="Pfam" id="PF09380">
    <property type="entry name" value="FERM_C"/>
    <property type="match status" value="1"/>
</dbReference>